<gene>
    <name evidence="9" type="ORF">BAVI_13544</name>
</gene>
<comment type="subcellular location">
    <subcellularLocation>
        <location evidence="1">Membrane</location>
        <topology evidence="1">Multi-pass membrane protein</topology>
    </subcellularLocation>
</comment>
<evidence type="ECO:0000256" key="3">
    <source>
        <dbReference type="ARBA" id="ARBA00022448"/>
    </source>
</evidence>
<dbReference type="InterPro" id="IPR004761">
    <property type="entry name" value="Spore_GerAB"/>
</dbReference>
<evidence type="ECO:0000256" key="2">
    <source>
        <dbReference type="ARBA" id="ARBA00007998"/>
    </source>
</evidence>
<dbReference type="AlphaFoldDB" id="A0AB94IMD1"/>
<dbReference type="Proteomes" id="UP000018877">
    <property type="component" value="Unassembled WGS sequence"/>
</dbReference>
<keyword evidence="6 8" id="KW-1133">Transmembrane helix</keyword>
<evidence type="ECO:0000256" key="4">
    <source>
        <dbReference type="ARBA" id="ARBA00022544"/>
    </source>
</evidence>
<keyword evidence="5 8" id="KW-0812">Transmembrane</keyword>
<keyword evidence="3" id="KW-0813">Transport</keyword>
<dbReference type="PANTHER" id="PTHR34975:SF2">
    <property type="entry name" value="SPORE GERMINATION PROTEIN A2"/>
    <property type="match status" value="1"/>
</dbReference>
<evidence type="ECO:0000256" key="1">
    <source>
        <dbReference type="ARBA" id="ARBA00004141"/>
    </source>
</evidence>
<dbReference type="GO" id="GO:0016020">
    <property type="term" value="C:membrane"/>
    <property type="evidence" value="ECO:0007669"/>
    <property type="project" value="UniProtKB-SubCell"/>
</dbReference>
<feature type="transmembrane region" description="Helical" evidence="8">
    <location>
        <begin position="115"/>
        <end position="135"/>
    </location>
</feature>
<evidence type="ECO:0000313" key="9">
    <source>
        <dbReference type="EMBL" id="ETI68236.1"/>
    </source>
</evidence>
<comment type="caution">
    <text evidence="9">The sequence shown here is derived from an EMBL/GenBank/DDBJ whole genome shotgun (WGS) entry which is preliminary data.</text>
</comment>
<feature type="transmembrane region" description="Helical" evidence="8">
    <location>
        <begin position="73"/>
        <end position="95"/>
    </location>
</feature>
<keyword evidence="7 8" id="KW-0472">Membrane</keyword>
<organism evidence="9 10">
    <name type="scientific">Neobacillus vireti LMG 21834</name>
    <dbReference type="NCBI Taxonomy" id="1131730"/>
    <lineage>
        <taxon>Bacteria</taxon>
        <taxon>Bacillati</taxon>
        <taxon>Bacillota</taxon>
        <taxon>Bacilli</taxon>
        <taxon>Bacillales</taxon>
        <taxon>Bacillaceae</taxon>
        <taxon>Neobacillus</taxon>
    </lineage>
</organism>
<feature type="transmembrane region" description="Helical" evidence="8">
    <location>
        <begin position="144"/>
        <end position="161"/>
    </location>
</feature>
<feature type="transmembrane region" description="Helical" evidence="8">
    <location>
        <begin position="304"/>
        <end position="321"/>
    </location>
</feature>
<feature type="transmembrane region" description="Helical" evidence="8">
    <location>
        <begin position="214"/>
        <end position="235"/>
    </location>
</feature>
<reference evidence="9 10" key="1">
    <citation type="journal article" date="2014" name="Environ. Microbiol.">
        <title>The nitrate-ammonifying and nosZ-carrying bacterium Bacillus vireti is a potent source and sink for nitric and nitrous oxide under high nitrate conditions.</title>
        <authorList>
            <person name="Mania D."/>
            <person name="Heylen K."/>
            <person name="van Spanning R.J."/>
            <person name="Frostegard A."/>
        </authorList>
    </citation>
    <scope>NUCLEOTIDE SEQUENCE [LARGE SCALE GENOMIC DNA]</scope>
    <source>
        <strain evidence="9 10">LMG 21834</strain>
    </source>
</reference>
<dbReference type="Pfam" id="PF03845">
    <property type="entry name" value="Spore_permease"/>
    <property type="match status" value="1"/>
</dbReference>
<feature type="transmembrane region" description="Helical" evidence="8">
    <location>
        <begin position="37"/>
        <end position="61"/>
    </location>
</feature>
<feature type="transmembrane region" description="Helical" evidence="8">
    <location>
        <begin position="267"/>
        <end position="292"/>
    </location>
</feature>
<comment type="similarity">
    <text evidence="2">Belongs to the amino acid-polyamine-organocation (APC) superfamily. Spore germination protein (SGP) (TC 2.A.3.9) family.</text>
</comment>
<evidence type="ECO:0000256" key="8">
    <source>
        <dbReference type="SAM" id="Phobius"/>
    </source>
</evidence>
<evidence type="ECO:0000256" key="6">
    <source>
        <dbReference type="ARBA" id="ARBA00022989"/>
    </source>
</evidence>
<feature type="transmembrane region" description="Helical" evidence="8">
    <location>
        <begin position="7"/>
        <end position="25"/>
    </location>
</feature>
<dbReference type="PANTHER" id="PTHR34975">
    <property type="entry name" value="SPORE GERMINATION PROTEIN A2"/>
    <property type="match status" value="1"/>
</dbReference>
<name>A0AB94IMD1_9BACI</name>
<dbReference type="RefSeq" id="WP_024028892.1">
    <property type="nucleotide sequence ID" value="NZ_ALAN01000074.1"/>
</dbReference>
<proteinExistence type="inferred from homology"/>
<dbReference type="GO" id="GO:0009847">
    <property type="term" value="P:spore germination"/>
    <property type="evidence" value="ECO:0007669"/>
    <property type="project" value="InterPro"/>
</dbReference>
<evidence type="ECO:0000313" key="10">
    <source>
        <dbReference type="Proteomes" id="UP000018877"/>
    </source>
</evidence>
<feature type="transmembrane region" description="Helical" evidence="8">
    <location>
        <begin position="181"/>
        <end position="202"/>
    </location>
</feature>
<accession>A0AB94IMD1</accession>
<evidence type="ECO:0000256" key="7">
    <source>
        <dbReference type="ARBA" id="ARBA00023136"/>
    </source>
</evidence>
<dbReference type="Gene3D" id="1.20.1740.10">
    <property type="entry name" value="Amino acid/polyamine transporter I"/>
    <property type="match status" value="1"/>
</dbReference>
<protein>
    <submittedName>
        <fullName evidence="9">Spore germination protein</fullName>
    </submittedName>
</protein>
<evidence type="ECO:0000256" key="5">
    <source>
        <dbReference type="ARBA" id="ARBA00022692"/>
    </source>
</evidence>
<feature type="transmembrane region" description="Helical" evidence="8">
    <location>
        <begin position="333"/>
        <end position="355"/>
    </location>
</feature>
<keyword evidence="4" id="KW-0309">Germination</keyword>
<sequence length="363" mass="40921">MKLTGLQLFWLMFSFETGNMLLLTIGPTAQEAKQDAWISFLAASVLGIVIVYIACKTALLFPKQTLIQFSKLILGKWVGTIVIIVYLLQWFAVIGNILREFADFTITILLPFTPPWALILTMLLLMIYVTCIGGIEGIGRCSEVFGTIMFLSLFALLILSVQNVDLQRILPIFTDTGIKRIWKGALTPLAFLGESVMVLMLISFMDQPKKGLKCAVWGITASACIVSTVAFWVLMTLGPELTANLRHPVFDTVSYISVLDFIQNLELIAVLVWILSVFIKLSLYFFFASYGTAQLFKMKNWRKMIWFTAPFFFALAVFYPSSSYTFGYMKTYMVYFVLPVNIVGIPLLLLVVGSIRKKFTISH</sequence>
<dbReference type="NCBIfam" id="TIGR00912">
    <property type="entry name" value="2A0309"/>
    <property type="match status" value="1"/>
</dbReference>
<dbReference type="EMBL" id="ALAN01000074">
    <property type="protein sequence ID" value="ETI68236.1"/>
    <property type="molecule type" value="Genomic_DNA"/>
</dbReference>
<keyword evidence="10" id="KW-1185">Reference proteome</keyword>